<keyword evidence="5 10" id="KW-0067">ATP-binding</keyword>
<keyword evidence="6" id="KW-1278">Translocase</keyword>
<dbReference type="InterPro" id="IPR027417">
    <property type="entry name" value="P-loop_NTPase"/>
</dbReference>
<dbReference type="RefSeq" id="WP_142262149.1">
    <property type="nucleotide sequence ID" value="NZ_BMPV01000002.1"/>
</dbReference>
<dbReference type="FunFam" id="3.40.50.300:FF:000589">
    <property type="entry name" value="ABC transporter, ATP-binding subunit"/>
    <property type="match status" value="1"/>
</dbReference>
<dbReference type="AlphaFoldDB" id="A0A543IPW0"/>
<evidence type="ECO:0000256" key="1">
    <source>
        <dbReference type="ARBA" id="ARBA00004202"/>
    </source>
</evidence>
<reference evidence="10 11" key="1">
    <citation type="submission" date="2019-06" db="EMBL/GenBank/DDBJ databases">
        <title>Sequencing the genomes of 1000 actinobacteria strains.</title>
        <authorList>
            <person name="Klenk H.-P."/>
        </authorList>
    </citation>
    <scope>NUCLEOTIDE SEQUENCE [LARGE SCALE GENOMIC DNA]</scope>
    <source>
        <strain evidence="10 11">DSM 43186</strain>
    </source>
</reference>
<protein>
    <submittedName>
        <fullName evidence="10">ABC-2 type transport system ATP-binding protein</fullName>
    </submittedName>
</protein>
<dbReference type="OrthoDB" id="9804819at2"/>
<dbReference type="GO" id="GO:0016887">
    <property type="term" value="F:ATP hydrolysis activity"/>
    <property type="evidence" value="ECO:0007669"/>
    <property type="project" value="InterPro"/>
</dbReference>
<dbReference type="CDD" id="cd03263">
    <property type="entry name" value="ABC_subfamily_A"/>
    <property type="match status" value="1"/>
</dbReference>
<comment type="caution">
    <text evidence="10">The sequence shown here is derived from an EMBL/GenBank/DDBJ whole genome shotgun (WGS) entry which is preliminary data.</text>
</comment>
<dbReference type="InterPro" id="IPR003593">
    <property type="entry name" value="AAA+_ATPase"/>
</dbReference>
<evidence type="ECO:0000256" key="7">
    <source>
        <dbReference type="ARBA" id="ARBA00023136"/>
    </source>
</evidence>
<evidence type="ECO:0000313" key="11">
    <source>
        <dbReference type="Proteomes" id="UP000319213"/>
    </source>
</evidence>
<keyword evidence="7" id="KW-0472">Membrane</keyword>
<proteinExistence type="predicted"/>
<dbReference type="GO" id="GO:0005524">
    <property type="term" value="F:ATP binding"/>
    <property type="evidence" value="ECO:0007669"/>
    <property type="project" value="UniProtKB-KW"/>
</dbReference>
<gene>
    <name evidence="10" type="ORF">FHX40_4761</name>
</gene>
<comment type="subcellular location">
    <subcellularLocation>
        <location evidence="1">Cell membrane</location>
        <topology evidence="1">Peripheral membrane protein</topology>
    </subcellularLocation>
</comment>
<evidence type="ECO:0000256" key="8">
    <source>
        <dbReference type="ARBA" id="ARBA00023251"/>
    </source>
</evidence>
<dbReference type="SMART" id="SM00382">
    <property type="entry name" value="AAA"/>
    <property type="match status" value="1"/>
</dbReference>
<dbReference type="InterPro" id="IPR003439">
    <property type="entry name" value="ABC_transporter-like_ATP-bd"/>
</dbReference>
<evidence type="ECO:0000256" key="4">
    <source>
        <dbReference type="ARBA" id="ARBA00022741"/>
    </source>
</evidence>
<keyword evidence="8" id="KW-0046">Antibiotic resistance</keyword>
<dbReference type="InterPro" id="IPR050763">
    <property type="entry name" value="ABC_transporter_ATP-binding"/>
</dbReference>
<dbReference type="SUPFAM" id="SSF52540">
    <property type="entry name" value="P-loop containing nucleoside triphosphate hydrolases"/>
    <property type="match status" value="1"/>
</dbReference>
<dbReference type="PANTHER" id="PTHR42711:SF16">
    <property type="entry name" value="ABC TRANSPORTER ATP-BINDING PROTEIN"/>
    <property type="match status" value="1"/>
</dbReference>
<dbReference type="Proteomes" id="UP000319213">
    <property type="component" value="Unassembled WGS sequence"/>
</dbReference>
<evidence type="ECO:0000259" key="9">
    <source>
        <dbReference type="PROSITE" id="PS50893"/>
    </source>
</evidence>
<name>A0A543IPW0_9ACTN</name>
<dbReference type="PROSITE" id="PS00211">
    <property type="entry name" value="ABC_TRANSPORTER_1"/>
    <property type="match status" value="1"/>
</dbReference>
<evidence type="ECO:0000256" key="2">
    <source>
        <dbReference type="ARBA" id="ARBA00022448"/>
    </source>
</evidence>
<keyword evidence="2" id="KW-0813">Transport</keyword>
<dbReference type="Gene3D" id="3.40.50.300">
    <property type="entry name" value="P-loop containing nucleotide triphosphate hydrolases"/>
    <property type="match status" value="1"/>
</dbReference>
<dbReference type="PROSITE" id="PS50893">
    <property type="entry name" value="ABC_TRANSPORTER_2"/>
    <property type="match status" value="1"/>
</dbReference>
<dbReference type="PANTHER" id="PTHR42711">
    <property type="entry name" value="ABC TRANSPORTER ATP-BINDING PROTEIN"/>
    <property type="match status" value="1"/>
</dbReference>
<accession>A0A543IPW0</accession>
<keyword evidence="3" id="KW-1003">Cell membrane</keyword>
<keyword evidence="11" id="KW-1185">Reference proteome</keyword>
<dbReference type="GO" id="GO:0005886">
    <property type="term" value="C:plasma membrane"/>
    <property type="evidence" value="ECO:0007669"/>
    <property type="project" value="UniProtKB-SubCell"/>
</dbReference>
<dbReference type="EMBL" id="VFPQ01000002">
    <property type="protein sequence ID" value="TQM72611.1"/>
    <property type="molecule type" value="Genomic_DNA"/>
</dbReference>
<organism evidence="10 11">
    <name type="scientific">Thermopolyspora flexuosa</name>
    <dbReference type="NCBI Taxonomy" id="103836"/>
    <lineage>
        <taxon>Bacteria</taxon>
        <taxon>Bacillati</taxon>
        <taxon>Actinomycetota</taxon>
        <taxon>Actinomycetes</taxon>
        <taxon>Streptosporangiales</taxon>
        <taxon>Streptosporangiaceae</taxon>
        <taxon>Thermopolyspora</taxon>
    </lineage>
</organism>
<evidence type="ECO:0000256" key="3">
    <source>
        <dbReference type="ARBA" id="ARBA00022475"/>
    </source>
</evidence>
<evidence type="ECO:0000313" key="10">
    <source>
        <dbReference type="EMBL" id="TQM72611.1"/>
    </source>
</evidence>
<dbReference type="Pfam" id="PF00005">
    <property type="entry name" value="ABC_tran"/>
    <property type="match status" value="1"/>
</dbReference>
<sequence length="304" mass="32511">MPIIEVTHLAKRYGEHVAVRDVSFSVAEGEIFGIVGRNGAGKTTTVECVAGLRRPDSGTIVVDGLDPREDRAELTRRLGVQLQSSALPDRITVREAVRMFASFHGHRVSADALIEQVGLGEKRDARYGRLSGGQKQRLSIALALVGAPRVAILDELTTGLDPQARRDTWELIEQIRDQGITVVLVTHFMEEAERLCDRVALIHGGVVAALDTPAGLIRRAGVGERVTFTPSAPVDRDVLSGLDGVREVVVDRRGRVVVTGDVDVTGTVVAELAGAGVRVTDLRVERPTLDAAFLALTGAPAEAA</sequence>
<dbReference type="InterPro" id="IPR017871">
    <property type="entry name" value="ABC_transporter-like_CS"/>
</dbReference>
<evidence type="ECO:0000256" key="6">
    <source>
        <dbReference type="ARBA" id="ARBA00022967"/>
    </source>
</evidence>
<keyword evidence="4" id="KW-0547">Nucleotide-binding</keyword>
<evidence type="ECO:0000256" key="5">
    <source>
        <dbReference type="ARBA" id="ARBA00022840"/>
    </source>
</evidence>
<dbReference type="GO" id="GO:0046677">
    <property type="term" value="P:response to antibiotic"/>
    <property type="evidence" value="ECO:0007669"/>
    <property type="project" value="UniProtKB-KW"/>
</dbReference>
<feature type="domain" description="ABC transporter" evidence="9">
    <location>
        <begin position="4"/>
        <end position="229"/>
    </location>
</feature>